<feature type="domain" description="RNA polymerase II assembly factor Rtp1 C-terminal" evidence="2">
    <location>
        <begin position="793"/>
        <end position="929"/>
    </location>
</feature>
<dbReference type="InterPro" id="IPR016024">
    <property type="entry name" value="ARM-type_fold"/>
</dbReference>
<comment type="similarity">
    <text evidence="1">Belongs to the Tango6 family.</text>
</comment>
<evidence type="ECO:0000313" key="4">
    <source>
        <dbReference type="Proteomes" id="UP000232875"/>
    </source>
</evidence>
<dbReference type="AlphaFoldDB" id="A0A2N1JGR6"/>
<dbReference type="InterPro" id="IPR011989">
    <property type="entry name" value="ARM-like"/>
</dbReference>
<protein>
    <recommendedName>
        <fullName evidence="2">RNA polymerase II assembly factor Rtp1 C-terminal domain-containing protein</fullName>
    </recommendedName>
</protein>
<dbReference type="OrthoDB" id="39591at2759"/>
<dbReference type="Proteomes" id="UP000232875">
    <property type="component" value="Unassembled WGS sequence"/>
</dbReference>
<dbReference type="Gene3D" id="1.25.10.10">
    <property type="entry name" value="Leucine-rich Repeat Variant"/>
    <property type="match status" value="1"/>
</dbReference>
<gene>
    <name evidence="3" type="ORF">MVES_000256</name>
</gene>
<dbReference type="PANTHER" id="PTHR20959:SF1">
    <property type="entry name" value="TRANSPORT AND GOLGI ORGANIZATION PROTEIN 6 HOMOLOG"/>
    <property type="match status" value="1"/>
</dbReference>
<evidence type="ECO:0000313" key="3">
    <source>
        <dbReference type="EMBL" id="PKI85735.1"/>
    </source>
</evidence>
<sequence length="1185" mass="129704">MSAEICASLQAAAILTGDRDAELTIERAQHTRGQPLENARAHDSLAHTLQRRLDAFATTHAFSYAHTELAARGVCVPCDTTGTHALQRTTGWYALWCIEMLHTSLLHTSTVAPDNPQPAPQLSTRNLAMLKQLISMCFAWLIVPLTDQYDTAYAEMYPAMASTSIVELPTQDTAERTMIDLAAVAHVFALLFHKGTHDIAHSALPLSSTAQTDIAVLLQRVYLADVLRVLIRLAYGPSPESGKNVRETAREELDTVLGALPTMTALGALRSVPLPSALSQRRDAKRAPRIPPFVRTQSGRLLSMQLLRPEGVRSLLIGMLGANENDMLSGDIGDEVDEGDTSFMRLDGVTRLLTVPPKSMLVRAYYLEIIPHVLSVLDPVVPPGVTPVHGMHRRAAAFTLMRMVERDADAVAQALHAPLFDVLGKDATQADEARVDRALRLLGAAVLLAPPSPDLLDFLVSPLVVRLLSLDTFLRRADANRVVPESERRHTTQLHEVDNVLHTWIRLAPTHSTADALIHAVAASLAPTHPFQWQLGAHGAVLVEGTAGVEHLDLQRLLQYSSLSLDQLSKQLNADDTPTLPTHLVQSLDFCIDPARISTLLHEGKRMDIGSAVLLAALEQYGRTQTQSMSHLTVGDTSVAELERRSVYYLQMVGQLFDVFGPKLLEGDIDRVLHFIDFACSTCAKRSSSEQRNALDTLMHIQDEASMEVPEHDNELLTTALNLFLSLLEGHPELTLATVPMLQVLLHKIEPMRDAASEELRALSQEVVLLLSARHQAQTTINAPSRPKYMDVYHEALQYLQDPILPVRAYGLTLLAQLVSKDTAHHGQVYGTALDPALLPAIFDLLVHAVQDDESFLYLNAVKGLAQMTAHWREAVLQPLVAIYVGGDKSNSQLARALHYGQQLTQRETDKRLRIGEALLQVLQFCGEAIAPMCTFPSFSPRLTSVPIFVQPLLTAVRNPMFSASLRSSFISILGTCIEILPLAMATSGASREIVALCKDLVALEMVHRPVQPLKKSKVCAHVSGMDTHGDTVMRQVDSDDSDDERLAQMEREQRAGIDTDPKLPQLRRSALLLLAVMLRATRHQLDAFMEAQRSCSMQGASLSQLRLPGGSMLPDTGGGIPKQVAPPTPLVSMAAAHGLITVVLHAAQEDVDEVVRQQAQDCVEEERLLEAAYAQAHMGGASLP</sequence>
<dbReference type="InterPro" id="IPR019451">
    <property type="entry name" value="Rtp1_C1"/>
</dbReference>
<keyword evidence="4" id="KW-1185">Reference proteome</keyword>
<dbReference type="EMBL" id="KZ454987">
    <property type="protein sequence ID" value="PKI85735.1"/>
    <property type="molecule type" value="Genomic_DNA"/>
</dbReference>
<evidence type="ECO:0000259" key="2">
    <source>
        <dbReference type="Pfam" id="PF10363"/>
    </source>
</evidence>
<dbReference type="SUPFAM" id="SSF48371">
    <property type="entry name" value="ARM repeat"/>
    <property type="match status" value="1"/>
</dbReference>
<evidence type="ECO:0000256" key="1">
    <source>
        <dbReference type="ARBA" id="ARBA00005724"/>
    </source>
</evidence>
<accession>A0A2N1JGR6</accession>
<dbReference type="Pfam" id="PF10363">
    <property type="entry name" value="RTP1_C1"/>
    <property type="match status" value="1"/>
</dbReference>
<organism evidence="3 4">
    <name type="scientific">Malassezia vespertilionis</name>
    <dbReference type="NCBI Taxonomy" id="2020962"/>
    <lineage>
        <taxon>Eukaryota</taxon>
        <taxon>Fungi</taxon>
        <taxon>Dikarya</taxon>
        <taxon>Basidiomycota</taxon>
        <taxon>Ustilaginomycotina</taxon>
        <taxon>Malasseziomycetes</taxon>
        <taxon>Malasseziales</taxon>
        <taxon>Malasseziaceae</taxon>
        <taxon>Malassezia</taxon>
    </lineage>
</organism>
<dbReference type="InterPro" id="IPR039600">
    <property type="entry name" value="TANGO6/Rtp1"/>
</dbReference>
<dbReference type="PANTHER" id="PTHR20959">
    <property type="entry name" value="TRANSPORT AND GOLGI ORGANIZATION PROTEIN 6 FAMILY MEMBER"/>
    <property type="match status" value="1"/>
</dbReference>
<name>A0A2N1JGR6_9BASI</name>
<reference evidence="3 4" key="1">
    <citation type="submission" date="2017-10" db="EMBL/GenBank/DDBJ databases">
        <title>A novel species of cold-tolerant Malassezia isolated from bats.</title>
        <authorList>
            <person name="Lorch J.M."/>
            <person name="Palmer J.M."/>
            <person name="Vanderwolf K.J."/>
            <person name="Schmidt K.Z."/>
            <person name="Verant M.L."/>
            <person name="Weller T.J."/>
            <person name="Blehert D.S."/>
        </authorList>
    </citation>
    <scope>NUCLEOTIDE SEQUENCE [LARGE SCALE GENOMIC DNA]</scope>
    <source>
        <strain evidence="3 4">NWHC:44797-103</strain>
    </source>
</reference>
<dbReference type="GO" id="GO:0009306">
    <property type="term" value="P:protein secretion"/>
    <property type="evidence" value="ECO:0007669"/>
    <property type="project" value="TreeGrafter"/>
</dbReference>
<proteinExistence type="inferred from homology"/>